<dbReference type="FunFam" id="2.130.10.10:FF:000337">
    <property type="entry name" value="ATG16 autophagy related 16-like 1 (S. cerevisiae)"/>
    <property type="match status" value="1"/>
</dbReference>
<dbReference type="SUPFAM" id="SSF81296">
    <property type="entry name" value="E set domains"/>
    <property type="match status" value="2"/>
</dbReference>
<dbReference type="InterPro" id="IPR014752">
    <property type="entry name" value="Arrestin-like_C"/>
</dbReference>
<feature type="repeat" description="WD" evidence="7">
    <location>
        <begin position="108"/>
        <end position="149"/>
    </location>
</feature>
<evidence type="ECO:0000256" key="4">
    <source>
        <dbReference type="ARBA" id="ARBA00040206"/>
    </source>
</evidence>
<keyword evidence="11" id="KW-1185">Reference proteome</keyword>
<dbReference type="GO" id="GO:0007399">
    <property type="term" value="P:nervous system development"/>
    <property type="evidence" value="ECO:0007669"/>
    <property type="project" value="UniProtKB-ARBA"/>
</dbReference>
<dbReference type="FunFam" id="2.60.40.840:FF:000002">
    <property type="entry name" value="Arrestin 3"/>
    <property type="match status" value="1"/>
</dbReference>
<dbReference type="PROSITE" id="PS50082">
    <property type="entry name" value="WD_REPEATS_2"/>
    <property type="match status" value="3"/>
</dbReference>
<dbReference type="PRINTS" id="PR00320">
    <property type="entry name" value="GPROTEINBRPT"/>
</dbReference>
<evidence type="ECO:0000256" key="6">
    <source>
        <dbReference type="ARBA" id="ARBA00042071"/>
    </source>
</evidence>
<comment type="caution">
    <text evidence="10">The sequence shown here is derived from an EMBL/GenBank/DDBJ whole genome shotgun (WGS) entry which is preliminary data.</text>
</comment>
<feature type="region of interest" description="Disordered" evidence="8">
    <location>
        <begin position="1"/>
        <end position="61"/>
    </location>
</feature>
<dbReference type="InterPro" id="IPR036322">
    <property type="entry name" value="WD40_repeat_dom_sf"/>
</dbReference>
<dbReference type="EMBL" id="QNUK01000195">
    <property type="protein sequence ID" value="KAF5898598.1"/>
    <property type="molecule type" value="Genomic_DNA"/>
</dbReference>
<dbReference type="CDD" id="cd00200">
    <property type="entry name" value="WD40"/>
    <property type="match status" value="1"/>
</dbReference>
<dbReference type="InterPro" id="IPR011022">
    <property type="entry name" value="Arrestin_C-like"/>
</dbReference>
<dbReference type="InterPro" id="IPR011021">
    <property type="entry name" value="Arrestin-like_N"/>
</dbReference>
<dbReference type="FunFam" id="2.60.40.640:FF:000011">
    <property type="entry name" value="S-arrestin isoform X2"/>
    <property type="match status" value="1"/>
</dbReference>
<dbReference type="PANTHER" id="PTHR11792">
    <property type="entry name" value="ARRESTIN"/>
    <property type="match status" value="1"/>
</dbReference>
<evidence type="ECO:0000313" key="11">
    <source>
        <dbReference type="Proteomes" id="UP000727407"/>
    </source>
</evidence>
<dbReference type="OrthoDB" id="298939at2759"/>
<feature type="non-terminal residue" evidence="10">
    <location>
        <position position="696"/>
    </location>
</feature>
<keyword evidence="3" id="KW-0677">Repeat</keyword>
<dbReference type="Gene3D" id="2.130.10.10">
    <property type="entry name" value="YVTN repeat-like/Quinoprotein amine dehydrogenase"/>
    <property type="match status" value="2"/>
</dbReference>
<dbReference type="PROSITE" id="PS00678">
    <property type="entry name" value="WD_REPEATS_1"/>
    <property type="match status" value="2"/>
</dbReference>
<evidence type="ECO:0000256" key="3">
    <source>
        <dbReference type="ARBA" id="ARBA00022737"/>
    </source>
</evidence>
<feature type="domain" description="Arrestin C-terminal-like" evidence="9">
    <location>
        <begin position="533"/>
        <end position="691"/>
    </location>
</feature>
<organism evidence="10 11">
    <name type="scientific">Clarias magur</name>
    <name type="common">Asian catfish</name>
    <name type="synonym">Macropteronotus magur</name>
    <dbReference type="NCBI Taxonomy" id="1594786"/>
    <lineage>
        <taxon>Eukaryota</taxon>
        <taxon>Metazoa</taxon>
        <taxon>Chordata</taxon>
        <taxon>Craniata</taxon>
        <taxon>Vertebrata</taxon>
        <taxon>Euteleostomi</taxon>
        <taxon>Actinopterygii</taxon>
        <taxon>Neopterygii</taxon>
        <taxon>Teleostei</taxon>
        <taxon>Ostariophysi</taxon>
        <taxon>Siluriformes</taxon>
        <taxon>Clariidae</taxon>
        <taxon>Clarias</taxon>
    </lineage>
</organism>
<dbReference type="InterPro" id="IPR001680">
    <property type="entry name" value="WD40_rpt"/>
</dbReference>
<dbReference type="Proteomes" id="UP000727407">
    <property type="component" value="Unassembled WGS sequence"/>
</dbReference>
<dbReference type="GO" id="GO:0007165">
    <property type="term" value="P:signal transduction"/>
    <property type="evidence" value="ECO:0007669"/>
    <property type="project" value="InterPro"/>
</dbReference>
<keyword evidence="2 7" id="KW-0853">WD repeat</keyword>
<proteinExistence type="inferred from homology"/>
<sequence>RRQAKLQKELADAAKEPLPIDMEDDIEVLSEETGKGTGETSPSHPMSRTPSKRVSQLPPGSLLDSISNMFGVSRRRSLNSHGSPPDNAETPSGVCADVRIPSTALHVFDAHDGEVNAVRFSPGSRQLATGGMDRRVKLWEVMAGHCEYKGALMGSNAGITSIEFDSTGSYLLAASNDFASRIWTVDDYRLRHTLTGHSGKVLSARFLLDNARIVSGSYDRTLKLWDLRSKVCMKTVFAGSSCNDIVCTEQCVMSGHFDKKVRFWDIRSESTVCELELFGRVTSLDLNHDRTELLTCSRDDLIKIIDLRSNAVKQTFSAQGFKCGSDFTRVTFRFIGAVGTMSPKHVIYKKLSRDKSVGIYMGRRDFVDHCGTVDPVDGVVLLDPHQIKGKKVYIMLSCTFRYGRDDSDMLGWAFRRDIYVCTRQVYPPLQDRERSIHTKLQERLLRKLGNDAYPFFFEFPDNLPCSVTLQPAPTDEGKHCAVEFEVKAFCAENHDEKAHKRSSVRLAIRKVQHALDKGGAPPSCETTCEFMMSDKPLHMRVALEKETYYHGEPINVSVEIDNSSSKDVKNLVVSVEQMTNVVLYSNDKYTKSVACEETTDVVPSGTSLKKVYTLYPLLKNNRERRGLALDGKLKHEDTNLASSSIVKAEVLKEILGILVSYRVVVRGTAAGMIGSSEVAVELPFLLMHPKPEEIKD</sequence>
<dbReference type="GO" id="GO:0001917">
    <property type="term" value="C:photoreceptor inner segment"/>
    <property type="evidence" value="ECO:0007669"/>
    <property type="project" value="TreeGrafter"/>
</dbReference>
<feature type="non-terminal residue" evidence="10">
    <location>
        <position position="1"/>
    </location>
</feature>
<dbReference type="GO" id="GO:0001664">
    <property type="term" value="F:G protein-coupled receptor binding"/>
    <property type="evidence" value="ECO:0007669"/>
    <property type="project" value="TreeGrafter"/>
</dbReference>
<evidence type="ECO:0000259" key="9">
    <source>
        <dbReference type="SMART" id="SM01017"/>
    </source>
</evidence>
<protein>
    <recommendedName>
        <fullName evidence="4">S-arrestin</fullName>
    </recommendedName>
    <alternativeName>
        <fullName evidence="6">Retinal S-antigen</fullName>
    </alternativeName>
    <alternativeName>
        <fullName evidence="5">Rod photoreceptor arrestin</fullName>
    </alternativeName>
</protein>
<feature type="compositionally biased region" description="Polar residues" evidence="8">
    <location>
        <begin position="38"/>
        <end position="54"/>
    </location>
</feature>
<gene>
    <name evidence="10" type="ORF">DAT39_011686</name>
</gene>
<feature type="repeat" description="WD" evidence="7">
    <location>
        <begin position="194"/>
        <end position="235"/>
    </location>
</feature>
<dbReference type="Pfam" id="PF02752">
    <property type="entry name" value="Arrestin_C"/>
    <property type="match status" value="1"/>
</dbReference>
<dbReference type="InterPro" id="IPR019775">
    <property type="entry name" value="WD40_repeat_CS"/>
</dbReference>
<evidence type="ECO:0000256" key="8">
    <source>
        <dbReference type="SAM" id="MobiDB-lite"/>
    </source>
</evidence>
<feature type="compositionally biased region" description="Acidic residues" evidence="8">
    <location>
        <begin position="21"/>
        <end position="30"/>
    </location>
</feature>
<dbReference type="Gene3D" id="2.60.40.640">
    <property type="match status" value="1"/>
</dbReference>
<dbReference type="Gene3D" id="2.60.40.840">
    <property type="match status" value="1"/>
</dbReference>
<dbReference type="InterPro" id="IPR014756">
    <property type="entry name" value="Ig_E-set"/>
</dbReference>
<evidence type="ECO:0000313" key="10">
    <source>
        <dbReference type="EMBL" id="KAF5898598.1"/>
    </source>
</evidence>
<dbReference type="InterPro" id="IPR015943">
    <property type="entry name" value="WD40/YVTN_repeat-like_dom_sf"/>
</dbReference>
<dbReference type="InterPro" id="IPR000698">
    <property type="entry name" value="Arrestin"/>
</dbReference>
<feature type="repeat" description="WD" evidence="7">
    <location>
        <begin position="152"/>
        <end position="193"/>
    </location>
</feature>
<dbReference type="SMART" id="SM00320">
    <property type="entry name" value="WD40"/>
    <property type="match status" value="5"/>
</dbReference>
<dbReference type="GO" id="GO:0002031">
    <property type="term" value="P:G protein-coupled receptor internalization"/>
    <property type="evidence" value="ECO:0007669"/>
    <property type="project" value="TreeGrafter"/>
</dbReference>
<evidence type="ECO:0000256" key="5">
    <source>
        <dbReference type="ARBA" id="ARBA00041305"/>
    </source>
</evidence>
<dbReference type="InterPro" id="IPR014753">
    <property type="entry name" value="Arrestin_N"/>
</dbReference>
<dbReference type="FunFam" id="2.130.10.10:FF:000607">
    <property type="entry name" value="Autophagy related 16 like 1"/>
    <property type="match status" value="1"/>
</dbReference>
<dbReference type="Pfam" id="PF00400">
    <property type="entry name" value="WD40"/>
    <property type="match status" value="4"/>
</dbReference>
<dbReference type="AlphaFoldDB" id="A0A8J4U0S4"/>
<feature type="region of interest" description="Disordered" evidence="8">
    <location>
        <begin position="75"/>
        <end position="94"/>
    </location>
</feature>
<comment type="similarity">
    <text evidence="1">Belongs to the arrestin family.</text>
</comment>
<feature type="compositionally biased region" description="Basic and acidic residues" evidence="8">
    <location>
        <begin position="1"/>
        <end position="15"/>
    </location>
</feature>
<accession>A0A8J4U0S4</accession>
<evidence type="ECO:0000256" key="2">
    <source>
        <dbReference type="ARBA" id="ARBA00022574"/>
    </source>
</evidence>
<evidence type="ECO:0000256" key="7">
    <source>
        <dbReference type="PROSITE-ProRule" id="PRU00221"/>
    </source>
</evidence>
<reference evidence="10" key="1">
    <citation type="submission" date="2020-07" db="EMBL/GenBank/DDBJ databases">
        <title>Clarias magur genome sequencing, assembly and annotation.</title>
        <authorList>
            <person name="Kushwaha B."/>
            <person name="Kumar R."/>
            <person name="Das P."/>
            <person name="Joshi C.G."/>
            <person name="Kumar D."/>
            <person name="Nagpure N.S."/>
            <person name="Pandey M."/>
            <person name="Agarwal S."/>
            <person name="Srivastava S."/>
            <person name="Singh M."/>
            <person name="Sahoo L."/>
            <person name="Jayasankar P."/>
            <person name="Meher P.K."/>
            <person name="Koringa P.G."/>
            <person name="Iquebal M.A."/>
            <person name="Das S.P."/>
            <person name="Bit A."/>
            <person name="Patnaik S."/>
            <person name="Patel N."/>
            <person name="Shah T.M."/>
            <person name="Hinsu A."/>
            <person name="Jena J.K."/>
        </authorList>
    </citation>
    <scope>NUCLEOTIDE SEQUENCE</scope>
    <source>
        <strain evidence="10">CIFAMagur01</strain>
        <tissue evidence="10">Testis</tissue>
    </source>
</reference>
<name>A0A8J4U0S4_CLAMG</name>
<dbReference type="PROSITE" id="PS50294">
    <property type="entry name" value="WD_REPEATS_REGION"/>
    <property type="match status" value="3"/>
</dbReference>
<dbReference type="InterPro" id="IPR020472">
    <property type="entry name" value="WD40_PAC1"/>
</dbReference>
<dbReference type="SMART" id="SM01017">
    <property type="entry name" value="Arrestin_C"/>
    <property type="match status" value="1"/>
</dbReference>
<dbReference type="PANTHER" id="PTHR11792:SF15">
    <property type="entry name" value="S-ARRESTIN"/>
    <property type="match status" value="1"/>
</dbReference>
<dbReference type="Pfam" id="PF00339">
    <property type="entry name" value="Arrestin_N"/>
    <property type="match status" value="1"/>
</dbReference>
<dbReference type="GO" id="GO:0001750">
    <property type="term" value="C:photoreceptor outer segment"/>
    <property type="evidence" value="ECO:0007669"/>
    <property type="project" value="TreeGrafter"/>
</dbReference>
<dbReference type="SUPFAM" id="SSF50978">
    <property type="entry name" value="WD40 repeat-like"/>
    <property type="match status" value="1"/>
</dbReference>
<dbReference type="PRINTS" id="PR00309">
    <property type="entry name" value="ARRESTIN"/>
</dbReference>
<evidence type="ECO:0000256" key="1">
    <source>
        <dbReference type="ARBA" id="ARBA00005298"/>
    </source>
</evidence>